<sequence length="123" mass="14557">MMHGPCGNLDPTRSSMRKQGHCKFKYPKSFADQTSKGKNSYPIYRRRQTGDVKVRTQYLDNSWVVPYNPFLLSKFNCHINVEICSDIRAVKYIYKYICKGHDKITFHIHNNDMNTEIDKIKEY</sequence>
<accession>A0A0V0HTI7</accession>
<name>A0A0V0HTI7_SOLCH</name>
<dbReference type="PANTHER" id="PTHR10492:SF100">
    <property type="entry name" value="ATP-DEPENDENT DNA HELICASE"/>
    <property type="match status" value="1"/>
</dbReference>
<reference evidence="1" key="1">
    <citation type="submission" date="2015-12" db="EMBL/GenBank/DDBJ databases">
        <title>Gene expression during late stages of embryo sac development: a critical building block for successful pollen-pistil interactions.</title>
        <authorList>
            <person name="Liu Y."/>
            <person name="Joly V."/>
            <person name="Sabar M."/>
            <person name="Matton D.P."/>
        </authorList>
    </citation>
    <scope>NUCLEOTIDE SEQUENCE</scope>
</reference>
<evidence type="ECO:0000313" key="1">
    <source>
        <dbReference type="EMBL" id="JAP23666.1"/>
    </source>
</evidence>
<organism evidence="1">
    <name type="scientific">Solanum chacoense</name>
    <name type="common">Chaco potato</name>
    <dbReference type="NCBI Taxonomy" id="4108"/>
    <lineage>
        <taxon>Eukaryota</taxon>
        <taxon>Viridiplantae</taxon>
        <taxon>Streptophyta</taxon>
        <taxon>Embryophyta</taxon>
        <taxon>Tracheophyta</taxon>
        <taxon>Spermatophyta</taxon>
        <taxon>Magnoliopsida</taxon>
        <taxon>eudicotyledons</taxon>
        <taxon>Gunneridae</taxon>
        <taxon>Pentapetalae</taxon>
        <taxon>asterids</taxon>
        <taxon>lamiids</taxon>
        <taxon>Solanales</taxon>
        <taxon>Solanaceae</taxon>
        <taxon>Solanoideae</taxon>
        <taxon>Solaneae</taxon>
        <taxon>Solanum</taxon>
    </lineage>
</organism>
<dbReference type="AlphaFoldDB" id="A0A0V0HTI7"/>
<protein>
    <submittedName>
        <fullName evidence="1">Putative ovule protein</fullName>
    </submittedName>
</protein>
<proteinExistence type="predicted"/>
<dbReference type="EMBL" id="GEDG01015226">
    <property type="protein sequence ID" value="JAP23666.1"/>
    <property type="molecule type" value="Transcribed_RNA"/>
</dbReference>
<dbReference type="PANTHER" id="PTHR10492">
    <property type="match status" value="1"/>
</dbReference>